<evidence type="ECO:0000256" key="8">
    <source>
        <dbReference type="ARBA" id="ARBA00051542"/>
    </source>
</evidence>
<gene>
    <name evidence="9 12" type="primary">mnmA</name>
    <name evidence="12" type="ORF">NATSA_10715</name>
</gene>
<keyword evidence="6 9" id="KW-0694">RNA-binding</keyword>
<dbReference type="AlphaFoldDB" id="A0A8J7SAW8"/>
<feature type="site" description="Interaction with tRNA" evidence="9">
    <location>
        <position position="132"/>
    </location>
</feature>
<dbReference type="RefSeq" id="WP_210512469.1">
    <property type="nucleotide sequence ID" value="NZ_JAFIDN010000008.1"/>
</dbReference>
<evidence type="ECO:0000256" key="9">
    <source>
        <dbReference type="HAMAP-Rule" id="MF_00144"/>
    </source>
</evidence>
<comment type="caution">
    <text evidence="12">The sequence shown here is derived from an EMBL/GenBank/DDBJ whole genome shotgun (WGS) entry which is preliminary data.</text>
</comment>
<evidence type="ECO:0000256" key="5">
    <source>
        <dbReference type="ARBA" id="ARBA00022840"/>
    </source>
</evidence>
<feature type="binding site" evidence="9">
    <location>
        <position position="131"/>
    </location>
    <ligand>
        <name>ATP</name>
        <dbReference type="ChEBI" id="CHEBI:30616"/>
    </ligand>
</feature>
<dbReference type="SUPFAM" id="SSF52402">
    <property type="entry name" value="Adenine nucleotide alpha hydrolases-like"/>
    <property type="match status" value="1"/>
</dbReference>
<comment type="similarity">
    <text evidence="9">Belongs to the MnmA/TRMU family.</text>
</comment>
<dbReference type="GO" id="GO:0000049">
    <property type="term" value="F:tRNA binding"/>
    <property type="evidence" value="ECO:0007669"/>
    <property type="project" value="UniProtKB-KW"/>
</dbReference>
<feature type="site" description="Interaction with tRNA" evidence="9">
    <location>
        <position position="347"/>
    </location>
</feature>
<evidence type="ECO:0000256" key="4">
    <source>
        <dbReference type="ARBA" id="ARBA00022741"/>
    </source>
</evidence>
<keyword evidence="3 9" id="KW-0819">tRNA processing</keyword>
<dbReference type="NCBIfam" id="TIGR00420">
    <property type="entry name" value="trmU"/>
    <property type="match status" value="1"/>
</dbReference>
<feature type="domain" description="tRNA-specific 2-thiouridylase MnmA-like central" evidence="11">
    <location>
        <begin position="228"/>
        <end position="280"/>
    </location>
</feature>
<dbReference type="InterPro" id="IPR014729">
    <property type="entry name" value="Rossmann-like_a/b/a_fold"/>
</dbReference>
<evidence type="ECO:0000256" key="3">
    <source>
        <dbReference type="ARBA" id="ARBA00022694"/>
    </source>
</evidence>
<comment type="subcellular location">
    <subcellularLocation>
        <location evidence="9">Cytoplasm</location>
    </subcellularLocation>
</comment>
<dbReference type="GO" id="GO:0005737">
    <property type="term" value="C:cytoplasm"/>
    <property type="evidence" value="ECO:0007669"/>
    <property type="project" value="UniProtKB-SubCell"/>
</dbReference>
<keyword evidence="4 9" id="KW-0547">Nucleotide-binding</keyword>
<dbReference type="CDD" id="cd01998">
    <property type="entry name" value="MnmA_TRMU-like"/>
    <property type="match status" value="1"/>
</dbReference>
<dbReference type="PANTHER" id="PTHR11933:SF5">
    <property type="entry name" value="MITOCHONDRIAL TRNA-SPECIFIC 2-THIOURIDYLASE 1"/>
    <property type="match status" value="1"/>
</dbReference>
<dbReference type="PANTHER" id="PTHR11933">
    <property type="entry name" value="TRNA 5-METHYLAMINOMETHYL-2-THIOURIDYLATE -METHYLTRANSFERASE"/>
    <property type="match status" value="1"/>
</dbReference>
<keyword evidence="2 9" id="KW-0808">Transferase</keyword>
<dbReference type="GO" id="GO:0002143">
    <property type="term" value="P:tRNA wobble position uridine thiolation"/>
    <property type="evidence" value="ECO:0007669"/>
    <property type="project" value="TreeGrafter"/>
</dbReference>
<feature type="region of interest" description="Interaction with tRNA" evidence="9">
    <location>
        <begin position="153"/>
        <end position="155"/>
    </location>
</feature>
<keyword evidence="13" id="KW-1185">Reference proteome</keyword>
<reference evidence="12" key="1">
    <citation type="submission" date="2021-02" db="EMBL/GenBank/DDBJ databases">
        <title>Natronogracilivirga saccharolytica gen. nov. sp. nov. a new anaerobic, haloalkiliphilic carbohydrate-fermenting bacterium from soda lake and proposing of Cyclonatronumiaceae fam. nov. in the phylum Balneolaeota.</title>
        <authorList>
            <person name="Zhilina T.N."/>
            <person name="Sorokin D.Y."/>
            <person name="Zavarzina D.G."/>
            <person name="Toshchakov S.V."/>
            <person name="Kublanov I.V."/>
        </authorList>
    </citation>
    <scope>NUCLEOTIDE SEQUENCE</scope>
    <source>
        <strain evidence="12">Z-1702</strain>
    </source>
</reference>
<dbReference type="GO" id="GO:0103016">
    <property type="term" value="F:tRNA-uridine 2-sulfurtransferase activity"/>
    <property type="evidence" value="ECO:0007669"/>
    <property type="project" value="UniProtKB-EC"/>
</dbReference>
<feature type="domain" description="tRNA-specific 2-thiouridylase MnmA-like C-terminal" evidence="10">
    <location>
        <begin position="302"/>
        <end position="363"/>
    </location>
</feature>
<keyword evidence="5 9" id="KW-0067">ATP-binding</keyword>
<name>A0A8J7SAW8_9BACT</name>
<dbReference type="Gene3D" id="2.40.30.10">
    <property type="entry name" value="Translation factors"/>
    <property type="match status" value="1"/>
</dbReference>
<feature type="region of interest" description="Interaction with tRNA" evidence="9">
    <location>
        <begin position="314"/>
        <end position="315"/>
    </location>
</feature>
<accession>A0A8J7SAW8</accession>
<keyword evidence="1 9" id="KW-0820">tRNA-binding</keyword>
<dbReference type="Pfam" id="PF20258">
    <property type="entry name" value="tRNA_Me_trans_C"/>
    <property type="match status" value="1"/>
</dbReference>
<evidence type="ECO:0000256" key="6">
    <source>
        <dbReference type="ARBA" id="ARBA00022884"/>
    </source>
</evidence>
<evidence type="ECO:0000313" key="13">
    <source>
        <dbReference type="Proteomes" id="UP000673975"/>
    </source>
</evidence>
<dbReference type="NCBIfam" id="NF001138">
    <property type="entry name" value="PRK00143.1"/>
    <property type="match status" value="1"/>
</dbReference>
<dbReference type="GO" id="GO:0005524">
    <property type="term" value="F:ATP binding"/>
    <property type="evidence" value="ECO:0007669"/>
    <property type="project" value="UniProtKB-KW"/>
</dbReference>
<dbReference type="Pfam" id="PF20259">
    <property type="entry name" value="tRNA_Me_trans_M"/>
    <property type="match status" value="1"/>
</dbReference>
<dbReference type="EMBL" id="JAFIDN010000008">
    <property type="protein sequence ID" value="MBP3193136.1"/>
    <property type="molecule type" value="Genomic_DNA"/>
</dbReference>
<keyword evidence="7 9" id="KW-1015">Disulfide bond</keyword>
<feature type="disulfide bond" description="Alternate" evidence="9">
    <location>
        <begin position="107"/>
        <end position="204"/>
    </location>
</feature>
<feature type="active site" description="Nucleophile" evidence="9">
    <location>
        <position position="107"/>
    </location>
</feature>
<comment type="caution">
    <text evidence="9">Lacks conserved residue(s) required for the propagation of feature annotation.</text>
</comment>
<dbReference type="InterPro" id="IPR023382">
    <property type="entry name" value="MnmA-like_central_sf"/>
</dbReference>
<dbReference type="Gene3D" id="3.40.50.620">
    <property type="entry name" value="HUPs"/>
    <property type="match status" value="1"/>
</dbReference>
<dbReference type="HAMAP" id="MF_00144">
    <property type="entry name" value="tRNA_thiouridyl_MnmA"/>
    <property type="match status" value="1"/>
</dbReference>
<proteinExistence type="inferred from homology"/>
<dbReference type="InterPro" id="IPR046885">
    <property type="entry name" value="MnmA-like_C"/>
</dbReference>
<organism evidence="12 13">
    <name type="scientific">Natronogracilivirga saccharolytica</name>
    <dbReference type="NCBI Taxonomy" id="2812953"/>
    <lineage>
        <taxon>Bacteria</taxon>
        <taxon>Pseudomonadati</taxon>
        <taxon>Balneolota</taxon>
        <taxon>Balneolia</taxon>
        <taxon>Balneolales</taxon>
        <taxon>Cyclonatronaceae</taxon>
        <taxon>Natronogracilivirga</taxon>
    </lineage>
</organism>
<evidence type="ECO:0000256" key="1">
    <source>
        <dbReference type="ARBA" id="ARBA00022555"/>
    </source>
</evidence>
<evidence type="ECO:0000259" key="10">
    <source>
        <dbReference type="Pfam" id="PF20258"/>
    </source>
</evidence>
<dbReference type="Proteomes" id="UP000673975">
    <property type="component" value="Unassembled WGS sequence"/>
</dbReference>
<feature type="binding site" evidence="9">
    <location>
        <position position="36"/>
    </location>
    <ligand>
        <name>ATP</name>
        <dbReference type="ChEBI" id="CHEBI:30616"/>
    </ligand>
</feature>
<comment type="catalytic activity">
    <reaction evidence="8 9">
        <text>S-sulfanyl-L-cysteinyl-[protein] + uridine(34) in tRNA + AH2 + ATP = 2-thiouridine(34) in tRNA + L-cysteinyl-[protein] + A + AMP + diphosphate + H(+)</text>
        <dbReference type="Rhea" id="RHEA:47032"/>
        <dbReference type="Rhea" id="RHEA-COMP:10131"/>
        <dbReference type="Rhea" id="RHEA-COMP:11726"/>
        <dbReference type="Rhea" id="RHEA-COMP:11727"/>
        <dbReference type="Rhea" id="RHEA-COMP:11728"/>
        <dbReference type="ChEBI" id="CHEBI:13193"/>
        <dbReference type="ChEBI" id="CHEBI:15378"/>
        <dbReference type="ChEBI" id="CHEBI:17499"/>
        <dbReference type="ChEBI" id="CHEBI:29950"/>
        <dbReference type="ChEBI" id="CHEBI:30616"/>
        <dbReference type="ChEBI" id="CHEBI:33019"/>
        <dbReference type="ChEBI" id="CHEBI:61963"/>
        <dbReference type="ChEBI" id="CHEBI:65315"/>
        <dbReference type="ChEBI" id="CHEBI:87170"/>
        <dbReference type="ChEBI" id="CHEBI:456215"/>
        <dbReference type="EC" id="2.8.1.13"/>
    </reaction>
</comment>
<feature type="binding site" evidence="9">
    <location>
        <begin position="10"/>
        <end position="17"/>
    </location>
    <ligand>
        <name>ATP</name>
        <dbReference type="ChEBI" id="CHEBI:30616"/>
    </ligand>
</feature>
<keyword evidence="9" id="KW-0963">Cytoplasm</keyword>
<dbReference type="Gene3D" id="2.30.30.280">
    <property type="entry name" value="Adenine nucleotide alpha hydrolases-like domains"/>
    <property type="match status" value="1"/>
</dbReference>
<sequence>MSRKGRVLVAMSGGVDSSVAAVMLREQGYEVIGITMKTWDYAQSGGNSDKETGCCTLESMNDARQVSMRFGFNHFIVDIRDEFGDWVIDRFVDEYMQGRTPNPCVLCNTHIKWAALLKRADKLNCDFIATGHYANVREQDGQYVISRGKDAHKDQSYALWGVDQKHLARTRFPLGSYHKSEIRRFAEEFELFNVANKKDSYEICFVPDNDYRRFLRDRVDGLEEKVDGGLFVDRRGNVLGKHKGYPFYTIGQRRGLHLALGKPVYVTHIDPETNTITVGEESELVNTTAVVRNVVMGKYDRITEEEMPVNAAIRYNDRGEPGFLTQNGEDEITVRFPEGRSAITPGQALVAYEGDDVLAGGWIHKATEPVFNDIIESQ</sequence>
<dbReference type="Pfam" id="PF03054">
    <property type="entry name" value="tRNA_Me_trans"/>
    <property type="match status" value="1"/>
</dbReference>
<dbReference type="FunFam" id="2.30.30.280:FF:000001">
    <property type="entry name" value="tRNA-specific 2-thiouridylase MnmA"/>
    <property type="match status" value="1"/>
</dbReference>
<feature type="active site" description="Cysteine persulfide intermediate" evidence="9">
    <location>
        <position position="204"/>
    </location>
</feature>
<evidence type="ECO:0000259" key="11">
    <source>
        <dbReference type="Pfam" id="PF20259"/>
    </source>
</evidence>
<dbReference type="InterPro" id="IPR004506">
    <property type="entry name" value="MnmA-like"/>
</dbReference>
<comment type="function">
    <text evidence="9">Catalyzes the 2-thiolation of uridine at the wobble position (U34) of tRNA, leading to the formation of s(2)U34.</text>
</comment>
<evidence type="ECO:0000256" key="2">
    <source>
        <dbReference type="ARBA" id="ARBA00022679"/>
    </source>
</evidence>
<evidence type="ECO:0000256" key="7">
    <source>
        <dbReference type="ARBA" id="ARBA00023157"/>
    </source>
</evidence>
<dbReference type="EC" id="2.8.1.13" evidence="9"/>
<dbReference type="FunFam" id="3.40.50.620:FF:000115">
    <property type="entry name" value="tRNA-specific 2-thiouridylase MnmA"/>
    <property type="match status" value="1"/>
</dbReference>
<dbReference type="InterPro" id="IPR046884">
    <property type="entry name" value="MnmA-like_central"/>
</dbReference>
<protein>
    <recommendedName>
        <fullName evidence="9">tRNA-specific 2-thiouridylase MnmA</fullName>
        <ecNumber evidence="9">2.8.1.13</ecNumber>
    </recommendedName>
</protein>
<evidence type="ECO:0000313" key="12">
    <source>
        <dbReference type="EMBL" id="MBP3193136.1"/>
    </source>
</evidence>